<accession>A0A835VL19</accession>
<evidence type="ECO:0000313" key="2">
    <source>
        <dbReference type="Proteomes" id="UP000639772"/>
    </source>
</evidence>
<organism evidence="1 2">
    <name type="scientific">Vanilla planifolia</name>
    <name type="common">Vanilla</name>
    <dbReference type="NCBI Taxonomy" id="51239"/>
    <lineage>
        <taxon>Eukaryota</taxon>
        <taxon>Viridiplantae</taxon>
        <taxon>Streptophyta</taxon>
        <taxon>Embryophyta</taxon>
        <taxon>Tracheophyta</taxon>
        <taxon>Spermatophyta</taxon>
        <taxon>Magnoliopsida</taxon>
        <taxon>Liliopsida</taxon>
        <taxon>Asparagales</taxon>
        <taxon>Orchidaceae</taxon>
        <taxon>Vanilloideae</taxon>
        <taxon>Vanilleae</taxon>
        <taxon>Vanilla</taxon>
    </lineage>
</organism>
<proteinExistence type="predicted"/>
<dbReference type="Proteomes" id="UP000639772">
    <property type="component" value="Chromosome 1"/>
</dbReference>
<name>A0A835VL19_VANPL</name>
<dbReference type="AlphaFoldDB" id="A0A835VL19"/>
<sequence>MAQAKTYRLLSPLTPPLTCDVFTSCSSSLVELSTLLYFPANRLRIPLPLLFPVADESKTPSSLFPPAYYVSKQTIANPEEMCERKREEGHHLQLILRRSLSAGLSHSHGIRCETSAFDLAQTRRVVFTTVLRLPEVRVLRAGYLKG</sequence>
<gene>
    <name evidence="1" type="ORF">HPP92_002954</name>
</gene>
<dbReference type="EMBL" id="JADCNM010000001">
    <property type="protein sequence ID" value="KAG0502882.1"/>
    <property type="molecule type" value="Genomic_DNA"/>
</dbReference>
<comment type="caution">
    <text evidence="1">The sequence shown here is derived from an EMBL/GenBank/DDBJ whole genome shotgun (WGS) entry which is preliminary data.</text>
</comment>
<evidence type="ECO:0000313" key="1">
    <source>
        <dbReference type="EMBL" id="KAG0502882.1"/>
    </source>
</evidence>
<protein>
    <submittedName>
        <fullName evidence="1">Uncharacterized protein</fullName>
    </submittedName>
</protein>
<reference evidence="1 2" key="1">
    <citation type="journal article" date="2020" name="Nat. Food">
        <title>A phased Vanilla planifolia genome enables genetic improvement of flavour and production.</title>
        <authorList>
            <person name="Hasing T."/>
            <person name="Tang H."/>
            <person name="Brym M."/>
            <person name="Khazi F."/>
            <person name="Huang T."/>
            <person name="Chambers A.H."/>
        </authorList>
    </citation>
    <scope>NUCLEOTIDE SEQUENCE [LARGE SCALE GENOMIC DNA]</scope>
    <source>
        <tissue evidence="1">Leaf</tissue>
    </source>
</reference>